<evidence type="ECO:0000313" key="3">
    <source>
        <dbReference type="EMBL" id="MED6201805.1"/>
    </source>
</evidence>
<dbReference type="InterPro" id="IPR000262">
    <property type="entry name" value="FMN-dep_DH"/>
</dbReference>
<protein>
    <recommendedName>
        <fullName evidence="2">FMN-dependent dehydrogenase domain-containing protein</fullName>
    </recommendedName>
</protein>
<dbReference type="Pfam" id="PF01070">
    <property type="entry name" value="FMN_dh"/>
    <property type="match status" value="1"/>
</dbReference>
<feature type="non-terminal residue" evidence="3">
    <location>
        <position position="321"/>
    </location>
</feature>
<comment type="cofactor">
    <cofactor evidence="1">
        <name>FMN</name>
        <dbReference type="ChEBI" id="CHEBI:58210"/>
    </cofactor>
</comment>
<name>A0ABU6XUK1_9FABA</name>
<dbReference type="EMBL" id="JASCZI010214017">
    <property type="protein sequence ID" value="MED6201805.1"/>
    <property type="molecule type" value="Genomic_DNA"/>
</dbReference>
<evidence type="ECO:0000313" key="4">
    <source>
        <dbReference type="Proteomes" id="UP001341840"/>
    </source>
</evidence>
<dbReference type="PANTHER" id="PTHR10578:SF123">
    <property type="entry name" value="(S)-2-HYDROXY-ACID OXIDASE"/>
    <property type="match status" value="1"/>
</dbReference>
<comment type="caution">
    <text evidence="3">The sequence shown here is derived from an EMBL/GenBank/DDBJ whole genome shotgun (WGS) entry which is preliminary data.</text>
</comment>
<evidence type="ECO:0000259" key="2">
    <source>
        <dbReference type="Pfam" id="PF01070"/>
    </source>
</evidence>
<sequence>MAPFSSAVKFDVEKFDGKMVFGLWQVQVKDVLVKDVLIQSGLHKMRKVWEYCPGGASSAKGSEVRNAMEEDELLAGPQLPMGIGWRLMQEFFSCKSVEGIVIGSVWSVWCRSRKYWGFSRRHPPLTVATLTTHRRHRSQPLTAIPRPLVFHPSVRRSPSLSIISPKPSFVAVETLARSSLLSLPSHLRSSSPEVHLLSCILIFLSLVIAVHVPLRRVPSVAAPLHCLRLKQSVEHCRSRLKFREREVMNNYEFETDPKVLNMLGTTTRQKHFIFDQLDDDSGLASYVAGQINRTLSWKDVKWLQTITKLPILAKGALTAEN</sequence>
<dbReference type="InterPro" id="IPR013785">
    <property type="entry name" value="Aldolase_TIM"/>
</dbReference>
<keyword evidence="4" id="KW-1185">Reference proteome</keyword>
<proteinExistence type="predicted"/>
<reference evidence="3 4" key="1">
    <citation type="journal article" date="2023" name="Plants (Basel)">
        <title>Bridging the Gap: Combining Genomics and Transcriptomics Approaches to Understand Stylosanthes scabra, an Orphan Legume from the Brazilian Caatinga.</title>
        <authorList>
            <person name="Ferreira-Neto J.R.C."/>
            <person name="da Silva M.D."/>
            <person name="Binneck E."/>
            <person name="de Melo N.F."/>
            <person name="da Silva R.H."/>
            <person name="de Melo A.L.T.M."/>
            <person name="Pandolfi V."/>
            <person name="Bustamante F.O."/>
            <person name="Brasileiro-Vidal A.C."/>
            <person name="Benko-Iseppon A.M."/>
        </authorList>
    </citation>
    <scope>NUCLEOTIDE SEQUENCE [LARGE SCALE GENOMIC DNA]</scope>
    <source>
        <tissue evidence="3">Leaves</tissue>
    </source>
</reference>
<accession>A0ABU6XUK1</accession>
<feature type="domain" description="FMN-dependent dehydrogenase" evidence="2">
    <location>
        <begin position="242"/>
        <end position="320"/>
    </location>
</feature>
<organism evidence="3 4">
    <name type="scientific">Stylosanthes scabra</name>
    <dbReference type="NCBI Taxonomy" id="79078"/>
    <lineage>
        <taxon>Eukaryota</taxon>
        <taxon>Viridiplantae</taxon>
        <taxon>Streptophyta</taxon>
        <taxon>Embryophyta</taxon>
        <taxon>Tracheophyta</taxon>
        <taxon>Spermatophyta</taxon>
        <taxon>Magnoliopsida</taxon>
        <taxon>eudicotyledons</taxon>
        <taxon>Gunneridae</taxon>
        <taxon>Pentapetalae</taxon>
        <taxon>rosids</taxon>
        <taxon>fabids</taxon>
        <taxon>Fabales</taxon>
        <taxon>Fabaceae</taxon>
        <taxon>Papilionoideae</taxon>
        <taxon>50 kb inversion clade</taxon>
        <taxon>dalbergioids sensu lato</taxon>
        <taxon>Dalbergieae</taxon>
        <taxon>Pterocarpus clade</taxon>
        <taxon>Stylosanthes</taxon>
    </lineage>
</organism>
<gene>
    <name evidence="3" type="ORF">PIB30_098789</name>
</gene>
<dbReference type="Proteomes" id="UP001341840">
    <property type="component" value="Unassembled WGS sequence"/>
</dbReference>
<dbReference type="PANTHER" id="PTHR10578">
    <property type="entry name" value="S -2-HYDROXY-ACID OXIDASE-RELATED"/>
    <property type="match status" value="1"/>
</dbReference>
<dbReference type="Gene3D" id="3.20.20.70">
    <property type="entry name" value="Aldolase class I"/>
    <property type="match status" value="1"/>
</dbReference>
<evidence type="ECO:0000256" key="1">
    <source>
        <dbReference type="ARBA" id="ARBA00001917"/>
    </source>
</evidence>